<gene>
    <name evidence="2" type="ORF">PCOR1329_LOCUS35583</name>
</gene>
<accession>A0ABN9T4V3</accession>
<proteinExistence type="predicted"/>
<comment type="caution">
    <text evidence="2">The sequence shown here is derived from an EMBL/GenBank/DDBJ whole genome shotgun (WGS) entry which is preliminary data.</text>
</comment>
<feature type="compositionally biased region" description="Low complexity" evidence="1">
    <location>
        <begin position="1087"/>
        <end position="1103"/>
    </location>
</feature>
<evidence type="ECO:0000313" key="3">
    <source>
        <dbReference type="Proteomes" id="UP001189429"/>
    </source>
</evidence>
<evidence type="ECO:0000256" key="1">
    <source>
        <dbReference type="SAM" id="MobiDB-lite"/>
    </source>
</evidence>
<name>A0ABN9T4V3_9DINO</name>
<feature type="compositionally biased region" description="Pro residues" evidence="1">
    <location>
        <begin position="1127"/>
        <end position="1145"/>
    </location>
</feature>
<organism evidence="2 3">
    <name type="scientific">Prorocentrum cordatum</name>
    <dbReference type="NCBI Taxonomy" id="2364126"/>
    <lineage>
        <taxon>Eukaryota</taxon>
        <taxon>Sar</taxon>
        <taxon>Alveolata</taxon>
        <taxon>Dinophyceae</taxon>
        <taxon>Prorocentrales</taxon>
        <taxon>Prorocentraceae</taxon>
        <taxon>Prorocentrum</taxon>
    </lineage>
</organism>
<protein>
    <submittedName>
        <fullName evidence="2">Uncharacterized protein</fullName>
    </submittedName>
</protein>
<feature type="region of interest" description="Disordered" evidence="1">
    <location>
        <begin position="55"/>
        <end position="74"/>
    </location>
</feature>
<feature type="region of interest" description="Disordered" evidence="1">
    <location>
        <begin position="1087"/>
        <end position="1233"/>
    </location>
</feature>
<evidence type="ECO:0000313" key="2">
    <source>
        <dbReference type="EMBL" id="CAK0840065.1"/>
    </source>
</evidence>
<dbReference type="Pfam" id="PF11958">
    <property type="entry name" value="DUF3472"/>
    <property type="match status" value="1"/>
</dbReference>
<dbReference type="Proteomes" id="UP001189429">
    <property type="component" value="Unassembled WGS sequence"/>
</dbReference>
<keyword evidence="3" id="KW-1185">Reference proteome</keyword>
<dbReference type="InterPro" id="IPR021862">
    <property type="entry name" value="DUF3472"/>
</dbReference>
<feature type="compositionally biased region" description="Basic residues" evidence="1">
    <location>
        <begin position="1146"/>
        <end position="1165"/>
    </location>
</feature>
<feature type="compositionally biased region" description="Low complexity" evidence="1">
    <location>
        <begin position="1208"/>
        <end position="1221"/>
    </location>
</feature>
<reference evidence="2" key="1">
    <citation type="submission" date="2023-10" db="EMBL/GenBank/DDBJ databases">
        <authorList>
            <person name="Chen Y."/>
            <person name="Shah S."/>
            <person name="Dougan E. K."/>
            <person name="Thang M."/>
            <person name="Chan C."/>
        </authorList>
    </citation>
    <scope>NUCLEOTIDE SEQUENCE [LARGE SCALE GENOMIC DNA]</scope>
</reference>
<dbReference type="EMBL" id="CAUYUJ010014346">
    <property type="protein sequence ID" value="CAK0840065.1"/>
    <property type="molecule type" value="Genomic_DNA"/>
</dbReference>
<sequence>MPSAAAATSVGIQIFFDPSKKGLMTVTFEHSSVRDADDEDGPLAVPDSAISVAGESIAATSDKGGGRGRGSARASKNPTYWIAKLKFEHAPQGTTGKRDVHQASECATRYETKFPEDQTTHALRKHVARIGVFSKVSPKEVGTTSWPDIRDAFSEMVLIDVAPPGRVLIALVEKRANELVSASTSSMLIRESDVEELVSCVLPWPLPSRPASGDGPPVFDVLKPQVHPISSIVPGAGQSHIMSTFLIERFLCQIIKNTNEANVNSTTGACRKLNELLDLPGEVDTTHEVMGVCDSIYISIRGFTAVIQGNITIATKFDHLSDVESLHKASGKTVGTSVLQEVGASICRNEFLGSKMSTLMKGLDVIRKRGPQMQHHLKRLVDISTSSSFKDMIHVIDEGLAYFRQCSGLFSPGMCSVLEDYIHRKTDLLYQKLAKTSTEDGEKTDEFNATVATAQVLFQGCWQKFSDKTQYDMFIEGCGGMLSNMANATFTTGIVSKFQAINQDVSSSASLLKELAAALREKGGLLSPEDFVKDAEGLLKDIVAGVFASLWAGDHSLDGVYAKTDLCDSLASILDYVVCIASSEKKAAFKAASKTLSSLATVLKATEPDPSDNKKINGLKDISAHDALSLTRTVKELNGSIKNCSAAFPGSKDGSQNMWILVSTGLAEAGQHYRVQIKQESASMIAEMIDVAACKVEGSDGAWSANLPDVADGWEAFVSRAEPSLMKCDSKTLAALISEAQAAREKCDELGNSFGIAEGEGTAWTEVNDSLKVARVTLSAHNLMKSYLATGLDKPALRMATRSEIEGHAKYGIAKGDLPPMLVVPSGMRSQRRICSSGGGHGQPVQCAGVRGPVNYAHYGPVATPTEDVQADFVWRDVPRPGEALQVGVFASMQFGLEAGGGGYMGMQVASSGASDIFGLEVDGQNTETAIFSYWDLDPSNKVSFLGPQCSRFGGEGTGSHCKIPYRFSEGGKYTISVRVYGYDQRYAALVGDIVDAATGESTAIGTLLVPHAKGLQGFGRFKEAGGSFLEYFSGSGCDNQARSSVGIVGPFFGERSQVPSTAAAAYGKGCRWSDTSACIEGEGCGAPPAFGPSSSPRAAPRAAPRRTARSSGRPPPQRRSPRPRLPRQPLPRRPPRPRQSPPPRCPRRRAPPPRPRARRGRRAGRPTTGRPSWGPCCRWTGASRKAAAIALQKPPRPVQRQRRCTRARGSLRSSRRGTSSRSERRAERPPPAVLLAEGSFSMVPGQTGSDDSAISFAVVDSCEASTLSPGARSWLLGCAVPCPPCQASISGAIAQGVPRRTERVTPRVPRLGGAATSPLRRVGASFLVLGVDPRPAPMLAPLRNPPAPSPPPAPPPFLMAGPLLRRPLEQRPDGRHTRHLDCLLSRFGALLACCGAAAWRNG</sequence>